<feature type="domain" description="Trimeric autotransporter adhesin YadA-like head" evidence="16">
    <location>
        <begin position="314"/>
        <end position="340"/>
    </location>
</feature>
<feature type="domain" description="Trimeric autotransporter adhesin YadA-like C-terminal membrane anchor" evidence="15">
    <location>
        <begin position="484"/>
        <end position="541"/>
    </location>
</feature>
<keyword evidence="9 13" id="KW-0406">Ion transport</keyword>
<feature type="domain" description="Trimeric autotransporter adhesin YadA-like head" evidence="16">
    <location>
        <begin position="343"/>
        <end position="366"/>
    </location>
</feature>
<evidence type="ECO:0000259" key="15">
    <source>
        <dbReference type="Pfam" id="PF03895"/>
    </source>
</evidence>
<dbReference type="Pfam" id="PF05662">
    <property type="entry name" value="YadA_stalk"/>
    <property type="match status" value="2"/>
</dbReference>
<comment type="domain">
    <text evidence="13">Consists of 16-stranded beta-barrel sheets, with large surface-exposed loops, that form a transmembrane pore at the center of each barrel. The pore is partially ocluded by a peptide loop that folds into the pore lumen.</text>
</comment>
<evidence type="ECO:0000313" key="18">
    <source>
        <dbReference type="EMBL" id="QWG16700.1"/>
    </source>
</evidence>
<proteinExistence type="inferred from homology"/>
<keyword evidence="4 13" id="KW-0813">Transport</keyword>
<dbReference type="AlphaFoldDB" id="A0A975NKV6"/>
<accession>A0A975NKV6</accession>
<dbReference type="Gene3D" id="3.30.1300.30">
    <property type="entry name" value="GSPII I/J protein-like"/>
    <property type="match status" value="1"/>
</dbReference>
<dbReference type="SUPFAM" id="SSF54523">
    <property type="entry name" value="Pili subunits"/>
    <property type="match status" value="1"/>
</dbReference>
<feature type="domain" description="Trimeric autotransporter adhesin YadA-like stalk" evidence="17">
    <location>
        <begin position="222"/>
        <end position="260"/>
    </location>
</feature>
<evidence type="ECO:0000256" key="9">
    <source>
        <dbReference type="ARBA" id="ARBA00023065"/>
    </source>
</evidence>
<dbReference type="InterPro" id="IPR003684">
    <property type="entry name" value="Porin_alphabac"/>
</dbReference>
<comment type="similarity">
    <text evidence="3 13">Belongs to the alphaproteobacteria porin family.</text>
</comment>
<dbReference type="KEGG" id="bsei:KMZ68_17065"/>
<protein>
    <recommendedName>
        <fullName evidence="13">Porin</fullName>
    </recommendedName>
</protein>
<feature type="domain" description="Trimeric autotransporter adhesin YadA-like stalk" evidence="17">
    <location>
        <begin position="425"/>
        <end position="464"/>
    </location>
</feature>
<dbReference type="InterPro" id="IPR011049">
    <property type="entry name" value="Serralysin-like_metalloprot_C"/>
</dbReference>
<feature type="domain" description="Trimeric autotransporter adhesin YadA-like head" evidence="16">
    <location>
        <begin position="95"/>
        <end position="119"/>
    </location>
</feature>
<dbReference type="EMBL" id="CP076135">
    <property type="protein sequence ID" value="QWG16700.1"/>
    <property type="molecule type" value="Genomic_DNA"/>
</dbReference>
<evidence type="ECO:0000256" key="13">
    <source>
        <dbReference type="RuleBase" id="RU364005"/>
    </source>
</evidence>
<evidence type="ECO:0000256" key="5">
    <source>
        <dbReference type="ARBA" id="ARBA00022452"/>
    </source>
</evidence>
<organism evidence="18 19">
    <name type="scientific">Bradyrhizobium sediminis</name>
    <dbReference type="NCBI Taxonomy" id="2840469"/>
    <lineage>
        <taxon>Bacteria</taxon>
        <taxon>Pseudomonadati</taxon>
        <taxon>Pseudomonadota</taxon>
        <taxon>Alphaproteobacteria</taxon>
        <taxon>Hyphomicrobiales</taxon>
        <taxon>Nitrobacteraceae</taxon>
        <taxon>Bradyrhizobium</taxon>
    </lineage>
</organism>
<evidence type="ECO:0000256" key="14">
    <source>
        <dbReference type="SAM" id="MobiDB-lite"/>
    </source>
</evidence>
<sequence length="544" mass="52317">MPNLLKAVGTLRAGYGIQIARHGRFLKQLVLLASIAVAACVSAGTSFAQPVEYVKVCSAPGTGFFFIPGTDRCGYATNLPYVYNTAFGTYSTQPGTQSTAYGANAFANGTGSVAIGDHAFSGGDPFSGSPGASNGIDGQTPNSAYSNANTTAVGQGARAGATAAGQDNATAVGNGALANAANASAFGQGAQANASNSVAIGFGSVANVTNTVSVGSVGNERRIVNVASATIAPGSTDAVNGGQLFTANQRVAAAFGGGAGLDINGQLTAPSYTIQSVVYNNAGSAFGALDTALSSIVGGSTYVRVNSSGPAANASGADAIALGGNAQATQSGSIAVGLNSSSTGANSIAIGTGATATGSVAVGAGASAANGGAAYGDGAVATGSLSTAVGPNASATAANAVAIGSGSTNTVANTVSFGSAGNERRLTNVAAGINPTDAVNVGQLQSVAAGFQSQIGGLQSQINDTRWEARGGVALALAAGGLRYDDRPGKLSLAGAFGNFKGESGLALGLGYAATDRLRFNASVSGVPSQGSVGGTVSGSITLN</sequence>
<comment type="function">
    <text evidence="13">Forms passive diffusion pores that allow small molecular weight hydrophilic materials across the outer membrane.</text>
</comment>
<feature type="region of interest" description="Disordered" evidence="14">
    <location>
        <begin position="126"/>
        <end position="149"/>
    </location>
</feature>
<dbReference type="GO" id="GO:0006811">
    <property type="term" value="P:monoatomic ion transport"/>
    <property type="evidence" value="ECO:0007669"/>
    <property type="project" value="UniProtKB-KW"/>
</dbReference>
<evidence type="ECO:0000256" key="8">
    <source>
        <dbReference type="ARBA" id="ARBA00022927"/>
    </source>
</evidence>
<dbReference type="InterPro" id="IPR045584">
    <property type="entry name" value="Pilin-like"/>
</dbReference>
<dbReference type="SUPFAM" id="SSF101967">
    <property type="entry name" value="Adhesin YadA, collagen-binding domain"/>
    <property type="match status" value="2"/>
</dbReference>
<keyword evidence="11 13" id="KW-0472">Membrane</keyword>
<feature type="signal peptide" evidence="13">
    <location>
        <begin position="1"/>
        <end position="48"/>
    </location>
</feature>
<keyword evidence="7 13" id="KW-0732">Signal</keyword>
<dbReference type="GO" id="GO:0015031">
    <property type="term" value="P:protein transport"/>
    <property type="evidence" value="ECO:0007669"/>
    <property type="project" value="UniProtKB-KW"/>
</dbReference>
<dbReference type="Pfam" id="PF02530">
    <property type="entry name" value="Porin_2"/>
    <property type="match status" value="1"/>
</dbReference>
<keyword evidence="6 13" id="KW-0812">Transmembrane</keyword>
<dbReference type="Pfam" id="PF05658">
    <property type="entry name" value="YadA_head"/>
    <property type="match status" value="5"/>
</dbReference>
<evidence type="ECO:0000256" key="1">
    <source>
        <dbReference type="ARBA" id="ARBA00004241"/>
    </source>
</evidence>
<feature type="chain" id="PRO_5038170191" description="Porin" evidence="13">
    <location>
        <begin position="49"/>
        <end position="544"/>
    </location>
</feature>
<evidence type="ECO:0000256" key="10">
    <source>
        <dbReference type="ARBA" id="ARBA00023114"/>
    </source>
</evidence>
<keyword evidence="10 13" id="KW-0626">Porin</keyword>
<dbReference type="GO" id="GO:0009986">
    <property type="term" value="C:cell surface"/>
    <property type="evidence" value="ECO:0007669"/>
    <property type="project" value="UniProtKB-SubCell"/>
</dbReference>
<keyword evidence="8" id="KW-0653">Protein transport</keyword>
<comment type="subcellular location">
    <subcellularLocation>
        <location evidence="13">Cell outer membrane</location>
        <topology evidence="13">Multi-pass membrane protein</topology>
    </subcellularLocation>
    <subcellularLocation>
        <location evidence="1">Cell surface</location>
    </subcellularLocation>
</comment>
<feature type="domain" description="Trimeric autotransporter adhesin YadA-like head" evidence="16">
    <location>
        <begin position="178"/>
        <end position="204"/>
    </location>
</feature>
<evidence type="ECO:0000256" key="4">
    <source>
        <dbReference type="ARBA" id="ARBA00022448"/>
    </source>
</evidence>
<gene>
    <name evidence="18" type="ORF">KMZ68_17065</name>
</gene>
<dbReference type="GO" id="GO:0046930">
    <property type="term" value="C:pore complex"/>
    <property type="evidence" value="ECO:0007669"/>
    <property type="project" value="UniProtKB-KW"/>
</dbReference>
<name>A0A975NKV6_9BRAD</name>
<keyword evidence="5 13" id="KW-1134">Transmembrane beta strand</keyword>
<evidence type="ECO:0000259" key="16">
    <source>
        <dbReference type="Pfam" id="PF05658"/>
    </source>
</evidence>
<dbReference type="Pfam" id="PF03895">
    <property type="entry name" value="YadA_anchor"/>
    <property type="match status" value="1"/>
</dbReference>
<dbReference type="RefSeq" id="WP_215612380.1">
    <property type="nucleotide sequence ID" value="NZ_CP076135.1"/>
</dbReference>
<evidence type="ECO:0000256" key="6">
    <source>
        <dbReference type="ARBA" id="ARBA00022692"/>
    </source>
</evidence>
<comment type="similarity">
    <text evidence="2">Belongs to the autotransporter-2 (AT-2) (TC 1.B.40) family.</text>
</comment>
<dbReference type="InterPro" id="IPR005594">
    <property type="entry name" value="YadA_C"/>
</dbReference>
<dbReference type="Gene3D" id="2.150.10.10">
    <property type="entry name" value="Serralysin-like metalloprotease, C-terminal"/>
    <property type="match status" value="2"/>
</dbReference>
<feature type="domain" description="Trimeric autotransporter adhesin YadA-like head" evidence="16">
    <location>
        <begin position="381"/>
        <end position="407"/>
    </location>
</feature>
<evidence type="ECO:0000313" key="19">
    <source>
        <dbReference type="Proteomes" id="UP000680805"/>
    </source>
</evidence>
<evidence type="ECO:0000256" key="12">
    <source>
        <dbReference type="ARBA" id="ARBA00023237"/>
    </source>
</evidence>
<dbReference type="Proteomes" id="UP000680805">
    <property type="component" value="Chromosome"/>
</dbReference>
<keyword evidence="12 13" id="KW-0998">Cell outer membrane</keyword>
<dbReference type="GO" id="GO:0009279">
    <property type="term" value="C:cell outer membrane"/>
    <property type="evidence" value="ECO:0007669"/>
    <property type="project" value="UniProtKB-SubCell"/>
</dbReference>
<dbReference type="InterPro" id="IPR008635">
    <property type="entry name" value="Coiled_stalk_dom"/>
</dbReference>
<evidence type="ECO:0000259" key="17">
    <source>
        <dbReference type="Pfam" id="PF05662"/>
    </source>
</evidence>
<feature type="compositionally biased region" description="Polar residues" evidence="14">
    <location>
        <begin position="136"/>
        <end position="149"/>
    </location>
</feature>
<dbReference type="GO" id="GO:0015288">
    <property type="term" value="F:porin activity"/>
    <property type="evidence" value="ECO:0007669"/>
    <property type="project" value="UniProtKB-KW"/>
</dbReference>
<evidence type="ECO:0000256" key="11">
    <source>
        <dbReference type="ARBA" id="ARBA00023136"/>
    </source>
</evidence>
<evidence type="ECO:0000256" key="3">
    <source>
        <dbReference type="ARBA" id="ARBA00009521"/>
    </source>
</evidence>
<reference evidence="18" key="1">
    <citation type="submission" date="2021-06" db="EMBL/GenBank/DDBJ databases">
        <title>Bradyrhizobium sp. S2-11-2 Genome sequencing.</title>
        <authorList>
            <person name="Jin L."/>
        </authorList>
    </citation>
    <scope>NUCLEOTIDE SEQUENCE</scope>
    <source>
        <strain evidence="18">S2-11-2</strain>
    </source>
</reference>
<evidence type="ECO:0000256" key="7">
    <source>
        <dbReference type="ARBA" id="ARBA00022729"/>
    </source>
</evidence>
<evidence type="ECO:0000256" key="2">
    <source>
        <dbReference type="ARBA" id="ARBA00005848"/>
    </source>
</evidence>
<dbReference type="InterPro" id="IPR008640">
    <property type="entry name" value="Adhesin_Head_dom"/>
</dbReference>